<sequence length="12" mass="1456">VCRLVWTCILHL</sequence>
<accession>A0A1X7VH35</accession>
<reference evidence="1" key="1">
    <citation type="submission" date="2017-05" db="UniProtKB">
        <authorList>
            <consortium name="EnsemblMetazoa"/>
        </authorList>
    </citation>
    <scope>IDENTIFICATION</scope>
</reference>
<dbReference type="EnsemblMetazoa" id="Aqu2.1.39094_001">
    <property type="protein sequence ID" value="Aqu2.1.39094_001"/>
    <property type="gene ID" value="Aqu2.1.39094"/>
</dbReference>
<protein>
    <submittedName>
        <fullName evidence="1">Uncharacterized protein</fullName>
    </submittedName>
</protein>
<organism evidence="1">
    <name type="scientific">Amphimedon queenslandica</name>
    <name type="common">Sponge</name>
    <dbReference type="NCBI Taxonomy" id="400682"/>
    <lineage>
        <taxon>Eukaryota</taxon>
        <taxon>Metazoa</taxon>
        <taxon>Porifera</taxon>
        <taxon>Demospongiae</taxon>
        <taxon>Heteroscleromorpha</taxon>
        <taxon>Haplosclerida</taxon>
        <taxon>Niphatidae</taxon>
        <taxon>Amphimedon</taxon>
    </lineage>
</organism>
<name>A0A1X7VH35_AMPQE</name>
<proteinExistence type="predicted"/>
<evidence type="ECO:0000313" key="1">
    <source>
        <dbReference type="EnsemblMetazoa" id="Aqu2.1.39094_001"/>
    </source>
</evidence>
<dbReference type="InParanoid" id="A0A1X7VH35"/>